<comment type="caution">
    <text evidence="1">The sequence shown here is derived from an EMBL/GenBank/DDBJ whole genome shotgun (WGS) entry which is preliminary data.</text>
</comment>
<dbReference type="Proteomes" id="UP001345963">
    <property type="component" value="Unassembled WGS sequence"/>
</dbReference>
<keyword evidence="2" id="KW-1185">Reference proteome</keyword>
<proteinExistence type="predicted"/>
<evidence type="ECO:0000313" key="1">
    <source>
        <dbReference type="EMBL" id="MED6243509.1"/>
    </source>
</evidence>
<evidence type="ECO:0000313" key="2">
    <source>
        <dbReference type="Proteomes" id="UP001345963"/>
    </source>
</evidence>
<accession>A0ABU7B0W8</accession>
<reference evidence="1 2" key="1">
    <citation type="submission" date="2021-07" db="EMBL/GenBank/DDBJ databases">
        <authorList>
            <person name="Palmer J.M."/>
        </authorList>
    </citation>
    <scope>NUCLEOTIDE SEQUENCE [LARGE SCALE GENOMIC DNA]</scope>
    <source>
        <strain evidence="1 2">AT_MEX2019</strain>
        <tissue evidence="1">Muscle</tissue>
    </source>
</reference>
<dbReference type="EMBL" id="JAHUTI010034114">
    <property type="protein sequence ID" value="MED6243509.1"/>
    <property type="molecule type" value="Genomic_DNA"/>
</dbReference>
<protein>
    <submittedName>
        <fullName evidence="1">Uncharacterized protein</fullName>
    </submittedName>
</protein>
<gene>
    <name evidence="1" type="ORF">ATANTOWER_021480</name>
</gene>
<organism evidence="1 2">
    <name type="scientific">Ataeniobius toweri</name>
    <dbReference type="NCBI Taxonomy" id="208326"/>
    <lineage>
        <taxon>Eukaryota</taxon>
        <taxon>Metazoa</taxon>
        <taxon>Chordata</taxon>
        <taxon>Craniata</taxon>
        <taxon>Vertebrata</taxon>
        <taxon>Euteleostomi</taxon>
        <taxon>Actinopterygii</taxon>
        <taxon>Neopterygii</taxon>
        <taxon>Teleostei</taxon>
        <taxon>Neoteleostei</taxon>
        <taxon>Acanthomorphata</taxon>
        <taxon>Ovalentaria</taxon>
        <taxon>Atherinomorphae</taxon>
        <taxon>Cyprinodontiformes</taxon>
        <taxon>Goodeidae</taxon>
        <taxon>Ataeniobius</taxon>
    </lineage>
</organism>
<sequence length="143" mass="15774">MAGTSHQDWTSSTETVHPWDILGLIKVYNTPSSHRKVVSPVIRNSSGTLETRRKLSLPSCWSGCHCDQQGATICFNQCLTGAEQMGRALPTRQEQGGERMTQPGLMNYIQTYGVTTLSAKRVYSTRNLQGTNISATECVCFKS</sequence>
<name>A0ABU7B0W8_9TELE</name>